<keyword evidence="1" id="KW-0812">Transmembrane</keyword>
<dbReference type="EMBL" id="JAVHUY010000083">
    <property type="protein sequence ID" value="MDQ7911409.1"/>
    <property type="molecule type" value="Genomic_DNA"/>
</dbReference>
<dbReference type="EMBL" id="JAVHUY010000006">
    <property type="protein sequence ID" value="MDQ7904382.1"/>
    <property type="molecule type" value="Genomic_DNA"/>
</dbReference>
<evidence type="ECO:0000256" key="1">
    <source>
        <dbReference type="SAM" id="Phobius"/>
    </source>
</evidence>
<dbReference type="Gene3D" id="1.20.120.620">
    <property type="entry name" value="Backbone structure of the membrane domain of e. Coli histidine kinase receptor kdpd"/>
    <property type="match status" value="1"/>
</dbReference>
<evidence type="ECO:0000313" key="3">
    <source>
        <dbReference type="EMBL" id="MDQ7911409.1"/>
    </source>
</evidence>
<feature type="transmembrane region" description="Helical" evidence="1">
    <location>
        <begin position="32"/>
        <end position="50"/>
    </location>
</feature>
<evidence type="ECO:0000313" key="2">
    <source>
        <dbReference type="EMBL" id="MDQ7904382.1"/>
    </source>
</evidence>
<proteinExistence type="predicted"/>
<keyword evidence="1" id="KW-1133">Transmembrane helix</keyword>
<accession>A0ABU0ZDF8</accession>
<dbReference type="Proteomes" id="UP001230908">
    <property type="component" value="Unassembled WGS sequence"/>
</dbReference>
<name>A0ABU0ZDF8_9ACTN</name>
<gene>
    <name evidence="2" type="ORF">RB614_07580</name>
    <name evidence="3" type="ORF">RB614_43675</name>
</gene>
<comment type="caution">
    <text evidence="2">The sequence shown here is derived from an EMBL/GenBank/DDBJ whole genome shotgun (WGS) entry which is preliminary data.</text>
</comment>
<organism evidence="2 4">
    <name type="scientific">Phytohabitans maris</name>
    <dbReference type="NCBI Taxonomy" id="3071409"/>
    <lineage>
        <taxon>Bacteria</taxon>
        <taxon>Bacillati</taxon>
        <taxon>Actinomycetota</taxon>
        <taxon>Actinomycetes</taxon>
        <taxon>Micromonosporales</taxon>
        <taxon>Micromonosporaceae</taxon>
    </lineage>
</organism>
<evidence type="ECO:0008006" key="5">
    <source>
        <dbReference type="Google" id="ProtNLM"/>
    </source>
</evidence>
<dbReference type="RefSeq" id="WP_308711657.1">
    <property type="nucleotide sequence ID" value="NZ_JAVHUY010000006.1"/>
</dbReference>
<protein>
    <recommendedName>
        <fullName evidence="5">Histidine kinase</fullName>
    </recommendedName>
</protein>
<feature type="transmembrane region" description="Helical" evidence="1">
    <location>
        <begin position="110"/>
        <end position="128"/>
    </location>
</feature>
<dbReference type="InterPro" id="IPR038318">
    <property type="entry name" value="KdpD_sf"/>
</dbReference>
<evidence type="ECO:0000313" key="4">
    <source>
        <dbReference type="Proteomes" id="UP001230908"/>
    </source>
</evidence>
<keyword evidence="1" id="KW-0472">Membrane</keyword>
<feature type="transmembrane region" description="Helical" evidence="1">
    <location>
        <begin position="59"/>
        <end position="90"/>
    </location>
</feature>
<reference evidence="2 4" key="1">
    <citation type="submission" date="2023-08" db="EMBL/GenBank/DDBJ databases">
        <title>Phytohabitans sansha sp. nov., isolated from marine sediment.</title>
        <authorList>
            <person name="Zhao Y."/>
            <person name="Yi K."/>
        </authorList>
    </citation>
    <scope>NUCLEOTIDE SEQUENCE [LARGE SCALE GENOMIC DNA]</scope>
    <source>
        <strain evidence="2 4">ZYX-F-186</strain>
    </source>
</reference>
<sequence>MGSARPIGGRPEAGQECVVRAEAGRTPFGIDMAAGAAAMAAATTVAAVLFPRGDTSGRLLVVAVAAGVYAALAAGTRAALATAGLGYLLFNGFLVHRFGDLSWDGPECGWHLAVIAFATALGLGQRWLRHAQAAGDGREEPVRRGVGHR</sequence>
<keyword evidence="4" id="KW-1185">Reference proteome</keyword>